<sequence>MDGFYFVDSTTSDWDLQAIVKGCNSPDNMISKPSSYAWFQSRSHGEEYERCESEAFEPLKAVNSGTTSIHGHDDSKSPTRVQKKKAVGVSCVDSQGVTKERRRKPKQKISFVQQVAGDRALSDNWNWRKYGQKTIKGSPYPRSYYKCSSSGDCLARKQVEHSSNDPGTFLITYLNEHNHPYPSRRHSQAGRTKERFDASSGGLSTSKSSASTAKSSSLESPFGDNDCVVALKCDKDEGSLEDVRAVGEDGEVGVSDMAWDDEFFAGLEYLGGLEMDLLCDGF</sequence>
<keyword evidence="5" id="KW-0539">Nucleus</keyword>
<dbReference type="GO" id="GO:0005634">
    <property type="term" value="C:nucleus"/>
    <property type="evidence" value="ECO:0007669"/>
    <property type="project" value="UniProtKB-SubCell"/>
</dbReference>
<feature type="region of interest" description="Disordered" evidence="6">
    <location>
        <begin position="64"/>
        <end position="85"/>
    </location>
</feature>
<dbReference type="GO" id="GO:0003700">
    <property type="term" value="F:DNA-binding transcription factor activity"/>
    <property type="evidence" value="ECO:0007669"/>
    <property type="project" value="InterPro"/>
</dbReference>
<feature type="compositionally biased region" description="Low complexity" evidence="6">
    <location>
        <begin position="199"/>
        <end position="218"/>
    </location>
</feature>
<dbReference type="InterPro" id="IPR036576">
    <property type="entry name" value="WRKY_dom_sf"/>
</dbReference>
<evidence type="ECO:0000256" key="2">
    <source>
        <dbReference type="ARBA" id="ARBA00023015"/>
    </source>
</evidence>
<dbReference type="GO" id="GO:0000976">
    <property type="term" value="F:transcription cis-regulatory region binding"/>
    <property type="evidence" value="ECO:0007669"/>
    <property type="project" value="TreeGrafter"/>
</dbReference>
<dbReference type="EMBL" id="GISG01096760">
    <property type="protein sequence ID" value="MBA4635780.1"/>
    <property type="molecule type" value="Transcribed_RNA"/>
</dbReference>
<reference evidence="8" key="1">
    <citation type="journal article" date="2013" name="J. Plant Res.">
        <title>Effect of fungi and light on seed germination of three Opuntia species from semiarid lands of central Mexico.</title>
        <authorList>
            <person name="Delgado-Sanchez P."/>
            <person name="Jimenez-Bremont J.F."/>
            <person name="Guerrero-Gonzalez Mde L."/>
            <person name="Flores J."/>
        </authorList>
    </citation>
    <scope>NUCLEOTIDE SEQUENCE</scope>
    <source>
        <tissue evidence="8">Cladode</tissue>
    </source>
</reference>
<dbReference type="PANTHER" id="PTHR32096">
    <property type="entry name" value="WRKY TRANSCRIPTION FACTOR 30-RELATED-RELATED"/>
    <property type="match status" value="1"/>
</dbReference>
<dbReference type="InterPro" id="IPR003657">
    <property type="entry name" value="WRKY_dom"/>
</dbReference>
<evidence type="ECO:0000256" key="6">
    <source>
        <dbReference type="SAM" id="MobiDB-lite"/>
    </source>
</evidence>
<keyword evidence="2" id="KW-0805">Transcription regulation</keyword>
<keyword evidence="4" id="KW-0804">Transcription</keyword>
<dbReference type="InterPro" id="IPR044810">
    <property type="entry name" value="WRKY_plant"/>
</dbReference>
<keyword evidence="3" id="KW-0238">DNA-binding</keyword>
<dbReference type="AlphaFoldDB" id="A0A7C9D6Z6"/>
<dbReference type="SUPFAM" id="SSF118290">
    <property type="entry name" value="WRKY DNA-binding domain"/>
    <property type="match status" value="1"/>
</dbReference>
<feature type="domain" description="WRKY" evidence="7">
    <location>
        <begin position="116"/>
        <end position="182"/>
    </location>
</feature>
<dbReference type="SMART" id="SM00774">
    <property type="entry name" value="WRKY"/>
    <property type="match status" value="1"/>
</dbReference>
<evidence type="ECO:0000259" key="7">
    <source>
        <dbReference type="PROSITE" id="PS50811"/>
    </source>
</evidence>
<name>A0A7C9D6Z6_OPUST</name>
<accession>A0A7C9D6Z6</accession>
<proteinExistence type="predicted"/>
<evidence type="ECO:0000256" key="4">
    <source>
        <dbReference type="ARBA" id="ARBA00023163"/>
    </source>
</evidence>
<evidence type="ECO:0000256" key="1">
    <source>
        <dbReference type="ARBA" id="ARBA00004123"/>
    </source>
</evidence>
<reference evidence="8" key="2">
    <citation type="submission" date="2020-07" db="EMBL/GenBank/DDBJ databases">
        <authorList>
            <person name="Vera ALvarez R."/>
            <person name="Arias-Moreno D.M."/>
            <person name="Jimenez-Jacinto V."/>
            <person name="Jimenez-Bremont J.F."/>
            <person name="Swaminathan K."/>
            <person name="Moose S.P."/>
            <person name="Guerrero-Gonzalez M.L."/>
            <person name="Marino-Ramirez L."/>
            <person name="Landsman D."/>
            <person name="Rodriguez-Kessler M."/>
            <person name="Delgado-Sanchez P."/>
        </authorList>
    </citation>
    <scope>NUCLEOTIDE SEQUENCE</scope>
    <source>
        <tissue evidence="8">Cladode</tissue>
    </source>
</reference>
<dbReference type="PANTHER" id="PTHR32096:SF61">
    <property type="entry name" value="WRKY TRANSCRIPTION FACTOR 22"/>
    <property type="match status" value="1"/>
</dbReference>
<dbReference type="Pfam" id="PF03106">
    <property type="entry name" value="WRKY"/>
    <property type="match status" value="1"/>
</dbReference>
<dbReference type="PROSITE" id="PS50811">
    <property type="entry name" value="WRKY"/>
    <property type="match status" value="1"/>
</dbReference>
<evidence type="ECO:0000256" key="3">
    <source>
        <dbReference type="ARBA" id="ARBA00023125"/>
    </source>
</evidence>
<protein>
    <recommendedName>
        <fullName evidence="7">WRKY domain-containing protein</fullName>
    </recommendedName>
</protein>
<organism evidence="8">
    <name type="scientific">Opuntia streptacantha</name>
    <name type="common">Prickly pear cactus</name>
    <name type="synonym">Opuntia cardona</name>
    <dbReference type="NCBI Taxonomy" id="393608"/>
    <lineage>
        <taxon>Eukaryota</taxon>
        <taxon>Viridiplantae</taxon>
        <taxon>Streptophyta</taxon>
        <taxon>Embryophyta</taxon>
        <taxon>Tracheophyta</taxon>
        <taxon>Spermatophyta</taxon>
        <taxon>Magnoliopsida</taxon>
        <taxon>eudicotyledons</taxon>
        <taxon>Gunneridae</taxon>
        <taxon>Pentapetalae</taxon>
        <taxon>Caryophyllales</taxon>
        <taxon>Cactineae</taxon>
        <taxon>Cactaceae</taxon>
        <taxon>Opuntioideae</taxon>
        <taxon>Opuntia</taxon>
    </lineage>
</organism>
<evidence type="ECO:0000313" key="8">
    <source>
        <dbReference type="EMBL" id="MBA4635780.1"/>
    </source>
</evidence>
<dbReference type="Gene3D" id="2.20.25.80">
    <property type="entry name" value="WRKY domain"/>
    <property type="match status" value="1"/>
</dbReference>
<comment type="subcellular location">
    <subcellularLocation>
        <location evidence="1">Nucleus</location>
    </subcellularLocation>
</comment>
<feature type="region of interest" description="Disordered" evidence="6">
    <location>
        <begin position="180"/>
        <end position="220"/>
    </location>
</feature>
<evidence type="ECO:0000256" key="5">
    <source>
        <dbReference type="ARBA" id="ARBA00023242"/>
    </source>
</evidence>